<evidence type="ECO:0000256" key="7">
    <source>
        <dbReference type="SAM" id="MobiDB-lite"/>
    </source>
</evidence>
<feature type="binding site" evidence="6">
    <location>
        <begin position="398"/>
        <end position="405"/>
    </location>
    <ligand>
        <name>ATP</name>
        <dbReference type="ChEBI" id="CHEBI:30616"/>
    </ligand>
</feature>
<protein>
    <submittedName>
        <fullName evidence="12">Myosin motor domain-containing protein</fullName>
    </submittedName>
</protein>
<comment type="caution">
    <text evidence="6">Lacks conserved residue(s) required for the propagation of feature annotation.</text>
</comment>
<dbReference type="Pfam" id="PF00595">
    <property type="entry name" value="PDZ"/>
    <property type="match status" value="1"/>
</dbReference>
<evidence type="ECO:0000256" key="1">
    <source>
        <dbReference type="ARBA" id="ARBA00022741"/>
    </source>
</evidence>
<feature type="compositionally biased region" description="Basic and acidic residues" evidence="7">
    <location>
        <begin position="1"/>
        <end position="11"/>
    </location>
</feature>
<proteinExistence type="inferred from homology"/>
<dbReference type="GO" id="GO:0000146">
    <property type="term" value="F:microfilament motor activity"/>
    <property type="evidence" value="ECO:0007669"/>
    <property type="project" value="TreeGrafter"/>
</dbReference>
<dbReference type="GO" id="GO:0005737">
    <property type="term" value="C:cytoplasm"/>
    <property type="evidence" value="ECO:0007669"/>
    <property type="project" value="TreeGrafter"/>
</dbReference>
<gene>
    <name evidence="10" type="ORF">HPBE_LOCUS8450</name>
</gene>
<keyword evidence="3 6" id="KW-0518">Myosin</keyword>
<evidence type="ECO:0000259" key="9">
    <source>
        <dbReference type="PROSITE" id="PS51456"/>
    </source>
</evidence>
<keyword evidence="5 6" id="KW-0009">Actin-binding</keyword>
<evidence type="ECO:0000259" key="8">
    <source>
        <dbReference type="PROSITE" id="PS50106"/>
    </source>
</evidence>
<dbReference type="GO" id="GO:0016459">
    <property type="term" value="C:myosin complex"/>
    <property type="evidence" value="ECO:0007669"/>
    <property type="project" value="UniProtKB-KW"/>
</dbReference>
<dbReference type="WBParaSite" id="HPBE_0000844901-mRNA-1">
    <property type="protein sequence ID" value="HPBE_0000844901-mRNA-1"/>
    <property type="gene ID" value="HPBE_0000844901"/>
</dbReference>
<dbReference type="InterPro" id="IPR001478">
    <property type="entry name" value="PDZ"/>
</dbReference>
<dbReference type="InterPro" id="IPR001609">
    <property type="entry name" value="Myosin_head_motor_dom-like"/>
</dbReference>
<organism evidence="10">
    <name type="scientific">Heligmosomoides polygyrus</name>
    <name type="common">Parasitic roundworm</name>
    <dbReference type="NCBI Taxonomy" id="6339"/>
    <lineage>
        <taxon>Eukaryota</taxon>
        <taxon>Metazoa</taxon>
        <taxon>Ecdysozoa</taxon>
        <taxon>Nematoda</taxon>
        <taxon>Chromadorea</taxon>
        <taxon>Rhabditida</taxon>
        <taxon>Rhabditina</taxon>
        <taxon>Rhabditomorpha</taxon>
        <taxon>Strongyloidea</taxon>
        <taxon>Heligmosomidae</taxon>
        <taxon>Heligmosomoides</taxon>
    </lineage>
</organism>
<dbReference type="Gene3D" id="2.30.42.10">
    <property type="match status" value="1"/>
</dbReference>
<keyword evidence="4 6" id="KW-0505">Motor protein</keyword>
<dbReference type="SUPFAM" id="SSF52540">
    <property type="entry name" value="P-loop containing nucleoside triphosphate hydrolases"/>
    <property type="match status" value="1"/>
</dbReference>
<feature type="region of interest" description="Disordered" evidence="7">
    <location>
        <begin position="1"/>
        <end position="53"/>
    </location>
</feature>
<evidence type="ECO:0000256" key="5">
    <source>
        <dbReference type="ARBA" id="ARBA00023203"/>
    </source>
</evidence>
<dbReference type="Gene3D" id="3.40.850.10">
    <property type="entry name" value="Kinesin motor domain"/>
    <property type="match status" value="1"/>
</dbReference>
<comment type="similarity">
    <text evidence="6">Belongs to the TRAFAC class myosin-kinesin ATPase superfamily. Myosin family.</text>
</comment>
<dbReference type="Pfam" id="PF00063">
    <property type="entry name" value="Myosin_head"/>
    <property type="match status" value="1"/>
</dbReference>
<evidence type="ECO:0000256" key="2">
    <source>
        <dbReference type="ARBA" id="ARBA00022840"/>
    </source>
</evidence>
<dbReference type="PROSITE" id="PS50106">
    <property type="entry name" value="PDZ"/>
    <property type="match status" value="1"/>
</dbReference>
<keyword evidence="1 6" id="KW-0547">Nucleotide-binding</keyword>
<dbReference type="PANTHER" id="PTHR13140">
    <property type="entry name" value="MYOSIN"/>
    <property type="match status" value="1"/>
</dbReference>
<evidence type="ECO:0000313" key="12">
    <source>
        <dbReference type="WBParaSite" id="HPBE_0000844901-mRNA-1"/>
    </source>
</evidence>
<evidence type="ECO:0000313" key="10">
    <source>
        <dbReference type="EMBL" id="VDO76404.1"/>
    </source>
</evidence>
<dbReference type="SUPFAM" id="SSF50156">
    <property type="entry name" value="PDZ domain-like"/>
    <property type="match status" value="1"/>
</dbReference>
<dbReference type="EMBL" id="UZAH01026153">
    <property type="protein sequence ID" value="VDO76404.1"/>
    <property type="molecule type" value="Genomic_DNA"/>
</dbReference>
<dbReference type="InterPro" id="IPR036034">
    <property type="entry name" value="PDZ_sf"/>
</dbReference>
<dbReference type="GO" id="GO:0051015">
    <property type="term" value="F:actin filament binding"/>
    <property type="evidence" value="ECO:0007669"/>
    <property type="project" value="TreeGrafter"/>
</dbReference>
<dbReference type="OrthoDB" id="2505895at2759"/>
<dbReference type="InterPro" id="IPR036961">
    <property type="entry name" value="Kinesin_motor_dom_sf"/>
</dbReference>
<dbReference type="Proteomes" id="UP000050761">
    <property type="component" value="Unassembled WGS sequence"/>
</dbReference>
<sequence length="431" mass="47403">MFFRKKDKEEAPVIGGHKQKPPVPPKRTIVPTAPISKPEPIARAGGDAHTETDPIYDVPKAKFIMAGGDADDDVVVKGGIFRVSGNRLEPVEQLSTKRRVVGAGEEKGCYLLVNSSSSNHPNANIARNPMQNPEYCRKQATVQWSLCEPSCFRCESMSIQATYKNIPAVIASSHNCISGDSPITMLVKSPRNADFEEGVNAETNRLLPGDQLIKVDGKSVESMSRDELQNAVRSAGDEIVLEVKSVPELAEFCDRKHRQSGRGDDDQLMLGHINTNLYEVVRVASREMTVDSTDIDRMNPTQLDRVGDVAALRYLNETSTVHLLRQRFGCNLLYTNAGLMSIVCMASVEEGAVGQDRLVSLFKGCRRGQMPAHIYATAQQVYRNLQMTGQNQCIVLTGNSGSGKTTQLRSFVHYLAEVAGWTRSLPCKSLH</sequence>
<evidence type="ECO:0000256" key="6">
    <source>
        <dbReference type="PROSITE-ProRule" id="PRU00782"/>
    </source>
</evidence>
<dbReference type="GO" id="GO:0007015">
    <property type="term" value="P:actin filament organization"/>
    <property type="evidence" value="ECO:0007669"/>
    <property type="project" value="TreeGrafter"/>
</dbReference>
<dbReference type="InterPro" id="IPR027417">
    <property type="entry name" value="P-loop_NTPase"/>
</dbReference>
<accession>A0A3P7YW21</accession>
<reference evidence="10 11" key="1">
    <citation type="submission" date="2018-11" db="EMBL/GenBank/DDBJ databases">
        <authorList>
            <consortium name="Pathogen Informatics"/>
        </authorList>
    </citation>
    <scope>NUCLEOTIDE SEQUENCE [LARGE SCALE GENOMIC DNA]</scope>
</reference>
<evidence type="ECO:0000256" key="4">
    <source>
        <dbReference type="ARBA" id="ARBA00023175"/>
    </source>
</evidence>
<dbReference type="SMART" id="SM00228">
    <property type="entry name" value="PDZ"/>
    <property type="match status" value="1"/>
</dbReference>
<evidence type="ECO:0000313" key="11">
    <source>
        <dbReference type="Proteomes" id="UP000050761"/>
    </source>
</evidence>
<name>A0A3P7YW21_HELPZ</name>
<reference evidence="12" key="2">
    <citation type="submission" date="2019-09" db="UniProtKB">
        <authorList>
            <consortium name="WormBaseParasite"/>
        </authorList>
    </citation>
    <scope>IDENTIFICATION</scope>
</reference>
<keyword evidence="11" id="KW-1185">Reference proteome</keyword>
<feature type="domain" description="PDZ" evidence="8">
    <location>
        <begin position="198"/>
        <end position="247"/>
    </location>
</feature>
<dbReference type="GO" id="GO:0016020">
    <property type="term" value="C:membrane"/>
    <property type="evidence" value="ECO:0007669"/>
    <property type="project" value="TreeGrafter"/>
</dbReference>
<dbReference type="AlphaFoldDB" id="A0A3P7YW21"/>
<dbReference type="PROSITE" id="PS51456">
    <property type="entry name" value="MYOSIN_MOTOR"/>
    <property type="match status" value="1"/>
</dbReference>
<keyword evidence="2 6" id="KW-0067">ATP-binding</keyword>
<evidence type="ECO:0000256" key="3">
    <source>
        <dbReference type="ARBA" id="ARBA00023123"/>
    </source>
</evidence>
<dbReference type="PANTHER" id="PTHR13140:SF706">
    <property type="entry name" value="DILUTE CLASS UNCONVENTIONAL MYOSIN, ISOFORM C"/>
    <property type="match status" value="1"/>
</dbReference>
<feature type="domain" description="Myosin motor" evidence="9">
    <location>
        <begin position="304"/>
        <end position="431"/>
    </location>
</feature>
<dbReference type="GO" id="GO:0005524">
    <property type="term" value="F:ATP binding"/>
    <property type="evidence" value="ECO:0007669"/>
    <property type="project" value="UniProtKB-UniRule"/>
</dbReference>